<accession>A0A5C2S1D6</accession>
<evidence type="ECO:0000256" key="1">
    <source>
        <dbReference type="SAM" id="MobiDB-lite"/>
    </source>
</evidence>
<dbReference type="STRING" id="1328759.A0A5C2S1D6"/>
<feature type="region of interest" description="Disordered" evidence="1">
    <location>
        <begin position="98"/>
        <end position="118"/>
    </location>
</feature>
<name>A0A5C2S1D6_9APHY</name>
<organism evidence="2 3">
    <name type="scientific">Lentinus tigrinus ALCF2SS1-6</name>
    <dbReference type="NCBI Taxonomy" id="1328759"/>
    <lineage>
        <taxon>Eukaryota</taxon>
        <taxon>Fungi</taxon>
        <taxon>Dikarya</taxon>
        <taxon>Basidiomycota</taxon>
        <taxon>Agaricomycotina</taxon>
        <taxon>Agaricomycetes</taxon>
        <taxon>Polyporales</taxon>
        <taxon>Polyporaceae</taxon>
        <taxon>Lentinus</taxon>
    </lineage>
</organism>
<evidence type="ECO:0000313" key="2">
    <source>
        <dbReference type="EMBL" id="RPD57161.1"/>
    </source>
</evidence>
<dbReference type="AlphaFoldDB" id="A0A5C2S1D6"/>
<gene>
    <name evidence="2" type="ORF">L227DRAFT_507367</name>
</gene>
<evidence type="ECO:0000313" key="3">
    <source>
        <dbReference type="Proteomes" id="UP000313359"/>
    </source>
</evidence>
<dbReference type="OrthoDB" id="3257007at2759"/>
<sequence length="279" mass="32778">MGREHRYAPFHDFTIAKPPTVRGYHRDKDGECCTSAAFCLDMEGTPGSPWNASAANVFARDFLYINQYDCTDEAAIANMFRRHLRTIQKQYKRWREEEEAKTKGTVVDRTEKEREHARRQRRYNVRHILLISSTFQRRLRITLRYKETRHHAPLIRAIGPDGMSSDEEDFSNPVIKRYAHIAKLWRHRDLTALLRFLDALHRWWRSSVGQGPSRGQFPRNRFLSTNPDAITSTRLPVSGLPTTAYDMGWLEKNLTDTQRQDLRIQQVAYDFSIPQSLRE</sequence>
<keyword evidence="3" id="KW-1185">Reference proteome</keyword>
<reference evidence="2" key="1">
    <citation type="journal article" date="2018" name="Genome Biol. Evol.">
        <title>Genomics and development of Lentinus tigrinus, a white-rot wood-decaying mushroom with dimorphic fruiting bodies.</title>
        <authorList>
            <person name="Wu B."/>
            <person name="Xu Z."/>
            <person name="Knudson A."/>
            <person name="Carlson A."/>
            <person name="Chen N."/>
            <person name="Kovaka S."/>
            <person name="LaButti K."/>
            <person name="Lipzen A."/>
            <person name="Pennachio C."/>
            <person name="Riley R."/>
            <person name="Schakwitz W."/>
            <person name="Umezawa K."/>
            <person name="Ohm R.A."/>
            <person name="Grigoriev I.V."/>
            <person name="Nagy L.G."/>
            <person name="Gibbons J."/>
            <person name="Hibbett D."/>
        </authorList>
    </citation>
    <scope>NUCLEOTIDE SEQUENCE [LARGE SCALE GENOMIC DNA]</scope>
    <source>
        <strain evidence="2">ALCF2SS1-6</strain>
    </source>
</reference>
<proteinExistence type="predicted"/>
<dbReference type="EMBL" id="ML122283">
    <property type="protein sequence ID" value="RPD57161.1"/>
    <property type="molecule type" value="Genomic_DNA"/>
</dbReference>
<dbReference type="Proteomes" id="UP000313359">
    <property type="component" value="Unassembled WGS sequence"/>
</dbReference>
<protein>
    <submittedName>
        <fullName evidence="2">Uncharacterized protein</fullName>
    </submittedName>
</protein>
<feature type="compositionally biased region" description="Basic and acidic residues" evidence="1">
    <location>
        <begin position="98"/>
        <end position="116"/>
    </location>
</feature>